<gene>
    <name evidence="2" type="ORF">H0S73_23455</name>
</gene>
<proteinExistence type="predicted"/>
<evidence type="ECO:0000313" key="2">
    <source>
        <dbReference type="EMBL" id="MBA1159052.1"/>
    </source>
</evidence>
<evidence type="ECO:0000313" key="3">
    <source>
        <dbReference type="Proteomes" id="UP000572984"/>
    </source>
</evidence>
<accession>A0A838BVC9</accession>
<dbReference type="InterPro" id="IPR031329">
    <property type="entry name" value="NEUT/ALK_ceramidase_N"/>
</dbReference>
<name>A0A838BVC9_9HYPH</name>
<dbReference type="AlphaFoldDB" id="A0A838BVC9"/>
<dbReference type="EMBL" id="JACDXJ010000002">
    <property type="protein sequence ID" value="MBA1159052.1"/>
    <property type="molecule type" value="Genomic_DNA"/>
</dbReference>
<dbReference type="RefSeq" id="WP_181054629.1">
    <property type="nucleotide sequence ID" value="NZ_JACDXJ010000002.1"/>
</dbReference>
<sequence>MIRAGTALVDITPPAGLALSGFAARSQPALGAHDPLTVRAVAVESTALVVADVIGFHGDMVRRIRDRCVLPADNVVVAALHTHGGPVSMMGRLSQQPDTAYLERLEAACVYAINEAVASTRPAHLTAGWGTDPGVARNRRHTGGMTDSSLPVLRIHDAAGGLMAVITAYACHPVVLGADNRLWTADYPHYVRERLEAAHPGAMALFLTGCAGDSNTGHSAHASISLAPSTYRSFESAQAYGERIAAAACRADEVPLGEHVSVANRILHLGFERRETETPEALAERWYRERETADPARAALLNHWIAWAKETAGRPLEPVEARVSMMNWGGVQIVALPGEIFAETALQIRQKMSGNPGFVFGFAEDNPGYIPPASEYAFGGYEVDEAHRYYGQPATFASGSAEALAEAAITLLSRRTEKSIGVR</sequence>
<feature type="domain" description="Neutral/alkaline non-lysosomal ceramidase N-terminal" evidence="1">
    <location>
        <begin position="4"/>
        <end position="198"/>
    </location>
</feature>
<keyword evidence="3" id="KW-1185">Reference proteome</keyword>
<dbReference type="Pfam" id="PF04734">
    <property type="entry name" value="Ceramidase_alk"/>
    <property type="match status" value="1"/>
</dbReference>
<reference evidence="2 3" key="1">
    <citation type="submission" date="2020-07" db="EMBL/GenBank/DDBJ databases">
        <title>Draft genome and description of Microvirga mediterraneensis Marseille-Q2068 sp. nov.</title>
        <authorList>
            <person name="Boxberger M."/>
        </authorList>
    </citation>
    <scope>NUCLEOTIDE SEQUENCE [LARGE SCALE GENOMIC DNA]</scope>
    <source>
        <strain evidence="2 3">Marseille-Q2068</strain>
    </source>
</reference>
<organism evidence="2 3">
    <name type="scientific">Microvirga mediterraneensis</name>
    <dbReference type="NCBI Taxonomy" id="2754695"/>
    <lineage>
        <taxon>Bacteria</taxon>
        <taxon>Pseudomonadati</taxon>
        <taxon>Pseudomonadota</taxon>
        <taxon>Alphaproteobacteria</taxon>
        <taxon>Hyphomicrobiales</taxon>
        <taxon>Methylobacteriaceae</taxon>
        <taxon>Microvirga</taxon>
    </lineage>
</organism>
<dbReference type="Proteomes" id="UP000572984">
    <property type="component" value="Unassembled WGS sequence"/>
</dbReference>
<evidence type="ECO:0000259" key="1">
    <source>
        <dbReference type="Pfam" id="PF04734"/>
    </source>
</evidence>
<protein>
    <submittedName>
        <fullName evidence="2">Neutral/alkaline non-lysosomal ceramidase N-terminal domain-containing protein</fullName>
    </submittedName>
</protein>
<comment type="caution">
    <text evidence="2">The sequence shown here is derived from an EMBL/GenBank/DDBJ whole genome shotgun (WGS) entry which is preliminary data.</text>
</comment>